<dbReference type="KEGG" id="sphh:SDAV_00238"/>
<dbReference type="InterPro" id="IPR025272">
    <property type="entry name" value="SocA_Panacea"/>
</dbReference>
<evidence type="ECO:0000313" key="3">
    <source>
        <dbReference type="Proteomes" id="UP000253689"/>
    </source>
</evidence>
<organism evidence="2 3">
    <name type="scientific">Spiroplasma phoeniceum P40</name>
    <dbReference type="NCBI Taxonomy" id="1276259"/>
    <lineage>
        <taxon>Bacteria</taxon>
        <taxon>Bacillati</taxon>
        <taxon>Mycoplasmatota</taxon>
        <taxon>Mollicutes</taxon>
        <taxon>Entomoplasmatales</taxon>
        <taxon>Spiroplasmataceae</taxon>
        <taxon>Spiroplasma</taxon>
    </lineage>
</organism>
<gene>
    <name evidence="2" type="ORF">SDAV_00238</name>
</gene>
<accession>A0A345DLZ5</accession>
<dbReference type="EMBL" id="CP031088">
    <property type="protein sequence ID" value="AXF95233.1"/>
    <property type="molecule type" value="Genomic_DNA"/>
</dbReference>
<name>A0A345DLZ5_9MOLU</name>
<keyword evidence="3" id="KW-1185">Reference proteome</keyword>
<dbReference type="AlphaFoldDB" id="A0A345DLZ5"/>
<proteinExistence type="predicted"/>
<evidence type="ECO:0000313" key="2">
    <source>
        <dbReference type="EMBL" id="AXF95233.1"/>
    </source>
</evidence>
<reference evidence="3" key="1">
    <citation type="submission" date="2018-07" db="EMBL/GenBank/DDBJ databases">
        <title>Complete Genome Sequence of Spiroplasma phoeniceum.</title>
        <authorList>
            <person name="Davis R.E."/>
            <person name="Shao J.Y."/>
            <person name="Zhao Y."/>
            <person name="Silver A."/>
            <person name="Stump z."/>
            <person name="Gasparich G."/>
        </authorList>
    </citation>
    <scope>NUCLEOTIDE SEQUENCE [LARGE SCALE GENOMIC DNA]</scope>
    <source>
        <strain evidence="3">P40</strain>
    </source>
</reference>
<sequence length="204" mass="24842">MKETMLSKYLNVSPIEANKIKMAVLYLLINCKKKFIFKTYIYKFIASLEIEAAKKYVNHFFKMDFVAWEMGPVPISFFNYVEKYKGKFLYFKYLTEEETKIKFYLEDKKNNCKEFSWDYFSEEETKILKYITTIFIEYLGFQKTNDVIEYTHYSKSWQDAWKKAVKERKKTYDLDFSLDINTDELDESEKDEIIKLYKEFKYGN</sequence>
<dbReference type="Pfam" id="PF13274">
    <property type="entry name" value="SocA_Panacea"/>
    <property type="match status" value="1"/>
</dbReference>
<evidence type="ECO:0000259" key="1">
    <source>
        <dbReference type="Pfam" id="PF13274"/>
    </source>
</evidence>
<dbReference type="Proteomes" id="UP000253689">
    <property type="component" value="Chromosome"/>
</dbReference>
<feature type="domain" description="Antitoxin SocA-like Panacea" evidence="1">
    <location>
        <begin position="48"/>
        <end position="158"/>
    </location>
</feature>
<dbReference type="RefSeq" id="WP_114564221.1">
    <property type="nucleotide sequence ID" value="NZ_CP031088.1"/>
</dbReference>
<protein>
    <recommendedName>
        <fullName evidence="1">Antitoxin SocA-like Panacea domain-containing protein</fullName>
    </recommendedName>
</protein>